<reference evidence="3 4" key="1">
    <citation type="submission" date="2020-04" db="EMBL/GenBank/DDBJ databases">
        <title>Parallel evolution in the integration of a co-obligate aphid symbiosis.</title>
        <authorList>
            <person name="Monnin D."/>
            <person name="Jackson R."/>
            <person name="Kiers E.T."/>
            <person name="Bunker M."/>
            <person name="Ellers J."/>
            <person name="Henry L.M."/>
        </authorList>
    </citation>
    <scope>NUCLEOTIDE SEQUENCE [LARGE SCALE GENOMIC DNA]</scope>
    <source>
        <strain evidence="3">MCAR-56B</strain>
    </source>
</reference>
<dbReference type="EMBL" id="CP048747">
    <property type="protein sequence ID" value="QIQ42056.1"/>
    <property type="molecule type" value="Genomic_DNA"/>
</dbReference>
<feature type="binding site" evidence="2">
    <location>
        <position position="133"/>
    </location>
    <ligand>
        <name>Fe cation</name>
        <dbReference type="ChEBI" id="CHEBI:24875"/>
    </ligand>
</feature>
<dbReference type="NCBIfam" id="NF001159">
    <property type="entry name" value="PRK00150.1-3"/>
    <property type="match status" value="1"/>
</dbReference>
<gene>
    <name evidence="2 3" type="primary">def</name>
    <name evidence="3" type="ORF">G4A98_02475</name>
</gene>
<dbReference type="PIRSF" id="PIRSF004749">
    <property type="entry name" value="Pep_def"/>
    <property type="match status" value="1"/>
</dbReference>
<name>A0A6G9JTM6_9GAMM</name>
<protein>
    <recommendedName>
        <fullName evidence="2">Peptide deformylase</fullName>
        <shortName evidence="2">PDF</shortName>
        <ecNumber evidence="2">3.5.1.88</ecNumber>
    </recommendedName>
    <alternativeName>
        <fullName evidence="2">Polypeptide deformylase</fullName>
    </alternativeName>
</protein>
<dbReference type="CDD" id="cd00487">
    <property type="entry name" value="Pep_deformylase"/>
    <property type="match status" value="1"/>
</dbReference>
<evidence type="ECO:0000313" key="4">
    <source>
        <dbReference type="Proteomes" id="UP000503183"/>
    </source>
</evidence>
<dbReference type="InterPro" id="IPR023635">
    <property type="entry name" value="Peptide_deformylase"/>
</dbReference>
<evidence type="ECO:0000313" key="3">
    <source>
        <dbReference type="EMBL" id="QIQ42056.1"/>
    </source>
</evidence>
<dbReference type="Gene3D" id="3.90.45.10">
    <property type="entry name" value="Peptide deformylase"/>
    <property type="match status" value="1"/>
</dbReference>
<proteinExistence type="inferred from homology"/>
<evidence type="ECO:0000256" key="1">
    <source>
        <dbReference type="ARBA" id="ARBA00010759"/>
    </source>
</evidence>
<feature type="binding site" evidence="2">
    <location>
        <position position="137"/>
    </location>
    <ligand>
        <name>Fe cation</name>
        <dbReference type="ChEBI" id="CHEBI:24875"/>
    </ligand>
</feature>
<dbReference type="GO" id="GO:0042586">
    <property type="term" value="F:peptide deformylase activity"/>
    <property type="evidence" value="ECO:0007669"/>
    <property type="project" value="UniProtKB-UniRule"/>
</dbReference>
<dbReference type="Pfam" id="PF01327">
    <property type="entry name" value="Pep_deformylase"/>
    <property type="match status" value="1"/>
</dbReference>
<comment type="similarity">
    <text evidence="1 2">Belongs to the polypeptide deformylase family.</text>
</comment>
<dbReference type="HAMAP" id="MF_00163">
    <property type="entry name" value="Pep_deformylase"/>
    <property type="match status" value="1"/>
</dbReference>
<keyword evidence="2 3" id="KW-0378">Hydrolase</keyword>
<keyword evidence="2" id="KW-0408">Iron</keyword>
<keyword evidence="2" id="KW-0648">Protein biosynthesis</keyword>
<dbReference type="PRINTS" id="PR01576">
    <property type="entry name" value="PDEFORMYLASE"/>
</dbReference>
<keyword evidence="2" id="KW-0479">Metal-binding</keyword>
<sequence>MSLLKILYYPDIRLRLIAKPVNIVDKKIKKIINNMIDTMHQEEGIGLAATQVNIQLQIIVINTMEQEKNNLVLINPKIIKKEGNISIEEGCLSIPEYRASVPRYNYIRVQSINLYGEKIETEAESIMSICIQHEIDHLKGKLFIDYLSKFKRERMQKKINKLTKKSNKNKFLIRE</sequence>
<dbReference type="PANTHER" id="PTHR10458">
    <property type="entry name" value="PEPTIDE DEFORMYLASE"/>
    <property type="match status" value="1"/>
</dbReference>
<dbReference type="GO" id="GO:0006412">
    <property type="term" value="P:translation"/>
    <property type="evidence" value="ECO:0007669"/>
    <property type="project" value="UniProtKB-UniRule"/>
</dbReference>
<evidence type="ECO:0000256" key="2">
    <source>
        <dbReference type="HAMAP-Rule" id="MF_00163"/>
    </source>
</evidence>
<comment type="catalytic activity">
    <reaction evidence="2">
        <text>N-terminal N-formyl-L-methionyl-[peptide] + H2O = N-terminal L-methionyl-[peptide] + formate</text>
        <dbReference type="Rhea" id="RHEA:24420"/>
        <dbReference type="Rhea" id="RHEA-COMP:10639"/>
        <dbReference type="Rhea" id="RHEA-COMP:10640"/>
        <dbReference type="ChEBI" id="CHEBI:15377"/>
        <dbReference type="ChEBI" id="CHEBI:15740"/>
        <dbReference type="ChEBI" id="CHEBI:49298"/>
        <dbReference type="ChEBI" id="CHEBI:64731"/>
        <dbReference type="EC" id="3.5.1.88"/>
    </reaction>
</comment>
<dbReference type="GO" id="GO:0046872">
    <property type="term" value="F:metal ion binding"/>
    <property type="evidence" value="ECO:0007669"/>
    <property type="project" value="UniProtKB-KW"/>
</dbReference>
<dbReference type="SUPFAM" id="SSF56420">
    <property type="entry name" value="Peptide deformylase"/>
    <property type="match status" value="1"/>
</dbReference>
<dbReference type="AlphaFoldDB" id="A0A6G9JTM6"/>
<dbReference type="PANTHER" id="PTHR10458:SF22">
    <property type="entry name" value="PEPTIDE DEFORMYLASE"/>
    <property type="match status" value="1"/>
</dbReference>
<dbReference type="Proteomes" id="UP000503183">
    <property type="component" value="Chromosome"/>
</dbReference>
<dbReference type="EC" id="3.5.1.88" evidence="2"/>
<accession>A0A6G9JTM6</accession>
<comment type="function">
    <text evidence="2">Removes the formyl group from the N-terminal Met of newly synthesized proteins. Requires at least a dipeptide for an efficient rate of reaction. N-terminal L-methionine is a prerequisite for activity but the enzyme has broad specificity at other positions.</text>
</comment>
<dbReference type="InterPro" id="IPR036821">
    <property type="entry name" value="Peptide_deformylase_sf"/>
</dbReference>
<comment type="cofactor">
    <cofactor evidence="2">
        <name>Fe(2+)</name>
        <dbReference type="ChEBI" id="CHEBI:29033"/>
    </cofactor>
    <text evidence="2">Binds 1 Fe(2+) ion.</text>
</comment>
<organism evidence="3 4">
    <name type="scientific">Buchnera aphidicola</name>
    <name type="common">Microlophium carnosum</name>
    <dbReference type="NCBI Taxonomy" id="2708354"/>
    <lineage>
        <taxon>Bacteria</taxon>
        <taxon>Pseudomonadati</taxon>
        <taxon>Pseudomonadota</taxon>
        <taxon>Gammaproteobacteria</taxon>
        <taxon>Enterobacterales</taxon>
        <taxon>Erwiniaceae</taxon>
        <taxon>Buchnera</taxon>
    </lineage>
</organism>
<feature type="binding site" evidence="2">
    <location>
        <position position="91"/>
    </location>
    <ligand>
        <name>Fe cation</name>
        <dbReference type="ChEBI" id="CHEBI:24875"/>
    </ligand>
</feature>
<feature type="active site" evidence="2">
    <location>
        <position position="134"/>
    </location>
</feature>
<dbReference type="NCBIfam" id="TIGR00079">
    <property type="entry name" value="pept_deformyl"/>
    <property type="match status" value="1"/>
</dbReference>